<feature type="domain" description="Trichome birefringence-like N-terminal" evidence="9">
    <location>
        <begin position="465"/>
        <end position="517"/>
    </location>
</feature>
<keyword evidence="3 7" id="KW-0812">Transmembrane</keyword>
<dbReference type="GO" id="GO:0005794">
    <property type="term" value="C:Golgi apparatus"/>
    <property type="evidence" value="ECO:0007669"/>
    <property type="project" value="TreeGrafter"/>
</dbReference>
<evidence type="ECO:0000256" key="3">
    <source>
        <dbReference type="ARBA" id="ARBA00022692"/>
    </source>
</evidence>
<keyword evidence="4" id="KW-0735">Signal-anchor</keyword>
<keyword evidence="11" id="KW-1185">Reference proteome</keyword>
<evidence type="ECO:0000256" key="4">
    <source>
        <dbReference type="ARBA" id="ARBA00022968"/>
    </source>
</evidence>
<dbReference type="OrthoDB" id="630188at2759"/>
<accession>A0A5N6RM91</accession>
<protein>
    <recommendedName>
        <fullName evidence="12">Trichome birefringence-like N-terminal domain-containing protein</fullName>
    </recommendedName>
</protein>
<reference evidence="10 11" key="1">
    <citation type="submission" date="2019-06" db="EMBL/GenBank/DDBJ databases">
        <title>A chromosomal-level reference genome of Carpinus fangiana (Coryloideae, Betulaceae).</title>
        <authorList>
            <person name="Yang X."/>
            <person name="Wang Z."/>
            <person name="Zhang L."/>
            <person name="Hao G."/>
            <person name="Liu J."/>
            <person name="Yang Y."/>
        </authorList>
    </citation>
    <scope>NUCLEOTIDE SEQUENCE [LARGE SCALE GENOMIC DNA]</scope>
    <source>
        <strain evidence="10">Cfa_2016G</strain>
        <tissue evidence="10">Leaf</tissue>
    </source>
</reference>
<organism evidence="10 11">
    <name type="scientific">Carpinus fangiana</name>
    <dbReference type="NCBI Taxonomy" id="176857"/>
    <lineage>
        <taxon>Eukaryota</taxon>
        <taxon>Viridiplantae</taxon>
        <taxon>Streptophyta</taxon>
        <taxon>Embryophyta</taxon>
        <taxon>Tracheophyta</taxon>
        <taxon>Spermatophyta</taxon>
        <taxon>Magnoliopsida</taxon>
        <taxon>eudicotyledons</taxon>
        <taxon>Gunneridae</taxon>
        <taxon>Pentapetalae</taxon>
        <taxon>rosids</taxon>
        <taxon>fabids</taxon>
        <taxon>Fagales</taxon>
        <taxon>Betulaceae</taxon>
        <taxon>Carpinus</taxon>
    </lineage>
</organism>
<keyword evidence="5 7" id="KW-1133">Transmembrane helix</keyword>
<dbReference type="Pfam" id="PF13839">
    <property type="entry name" value="PC-Esterase"/>
    <property type="match status" value="2"/>
</dbReference>
<dbReference type="GO" id="GO:0016020">
    <property type="term" value="C:membrane"/>
    <property type="evidence" value="ECO:0007669"/>
    <property type="project" value="UniProtKB-SubCell"/>
</dbReference>
<dbReference type="AlphaFoldDB" id="A0A5N6RM91"/>
<keyword evidence="6 7" id="KW-0472">Membrane</keyword>
<evidence type="ECO:0000256" key="2">
    <source>
        <dbReference type="ARBA" id="ARBA00007727"/>
    </source>
</evidence>
<comment type="similarity">
    <text evidence="2">Belongs to the PC-esterase family. TBL subfamily.</text>
</comment>
<evidence type="ECO:0000256" key="6">
    <source>
        <dbReference type="ARBA" id="ARBA00023136"/>
    </source>
</evidence>
<dbReference type="PANTHER" id="PTHR32285">
    <property type="entry name" value="PROTEIN TRICHOME BIREFRINGENCE-LIKE 9-RELATED"/>
    <property type="match status" value="1"/>
</dbReference>
<evidence type="ECO:0000256" key="7">
    <source>
        <dbReference type="SAM" id="Phobius"/>
    </source>
</evidence>
<evidence type="ECO:0000313" key="11">
    <source>
        <dbReference type="Proteomes" id="UP000327013"/>
    </source>
</evidence>
<name>A0A5N6RM91_9ROSI</name>
<feature type="domain" description="Trichome birefringence-like C-terminal" evidence="8">
    <location>
        <begin position="108"/>
        <end position="372"/>
    </location>
</feature>
<dbReference type="InterPro" id="IPR026057">
    <property type="entry name" value="TBL_C"/>
</dbReference>
<dbReference type="Pfam" id="PF14416">
    <property type="entry name" value="PMR5N"/>
    <property type="match status" value="2"/>
</dbReference>
<evidence type="ECO:0000256" key="1">
    <source>
        <dbReference type="ARBA" id="ARBA00004167"/>
    </source>
</evidence>
<feature type="domain" description="Trichome birefringence-like N-terminal" evidence="9">
    <location>
        <begin position="55"/>
        <end position="107"/>
    </location>
</feature>
<sequence length="803" mass="91815">MEKMSKLMFNGPIACASLTYFLLAMALGYLCLFHSFRPGINISEIPKYSGGSNGTCNVFEGSWMYDESYPLYDSSECPFAEAGWNCWANGRKDKGYAKYRWKPNNCDLPRFNALAMLEMFRGKRVVFVGDSLGRAQWESFVCLLMTGVEDKKSVYEVNGNKITKTIRFLGVRFSSFNLSVDFYRSVFLVRHGSVPSHSPDWVRKTLRLDELDDISNEWVDSDILIFDSGGWWTESRLFREMGCFFQVGNSLDVGMPVTTGYRRALDTWASWAETAINTSRTRVFFKTFEGGHWSGENGSSCKVTQRPSLETIGRDRNEVSDIMNEVVGKMRIPVTVLHVTAMAAFRSDGHVGRWSDNPSIPDCSHWCLPGMVMISEFDWATFDHFRPFCTRVFCFRERMAKIHSKISVFLSLDGLVAMISFISFLSAMAFGYMYLFPTHSPVIRSYGNIPESNVSNRNVSNGRSRCDVFKGRWIHDESYPLYDSSRCPFAEHGFNCLANGRKDSDYTKWRWKPQKCDIPRFSAGAILEKLRGKRVVFVGDSLGRTQWESLICLLMTGVKDKRSVYEVNGHKITKQIMFLGVRFSSFNLSIDFYRSVFLVQPGPVPRHAPKRVKSTLRLDKLDAISKQWINSDVLIFNSGHWWTRTKLFEMGCYFQVGNSLKLGMPVSTAFRRALDTWASWVETMINRNRTSVFFRTFESSHWSGRNRNSCKVSKRPSLTSHGRDRSLFSDMIIKVVKKMTTPVTVLHVTPMGAFRSDAHLGIWSDHPSVSDCSHWCLPGVPDTWNEIIFSYLLSNNGVSFTEQ</sequence>
<dbReference type="GO" id="GO:0016413">
    <property type="term" value="F:O-acetyltransferase activity"/>
    <property type="evidence" value="ECO:0007669"/>
    <property type="project" value="InterPro"/>
</dbReference>
<feature type="transmembrane region" description="Helical" evidence="7">
    <location>
        <begin position="408"/>
        <end position="435"/>
    </location>
</feature>
<evidence type="ECO:0000256" key="5">
    <source>
        <dbReference type="ARBA" id="ARBA00022989"/>
    </source>
</evidence>
<evidence type="ECO:0000259" key="9">
    <source>
        <dbReference type="Pfam" id="PF14416"/>
    </source>
</evidence>
<dbReference type="PANTHER" id="PTHR32285:SF63">
    <property type="entry name" value="OS01G0880400 PROTEIN"/>
    <property type="match status" value="1"/>
</dbReference>
<dbReference type="InterPro" id="IPR025846">
    <property type="entry name" value="TBL_N"/>
</dbReference>
<dbReference type="InterPro" id="IPR029962">
    <property type="entry name" value="TBL"/>
</dbReference>
<evidence type="ECO:0000259" key="8">
    <source>
        <dbReference type="Pfam" id="PF13839"/>
    </source>
</evidence>
<dbReference type="Proteomes" id="UP000327013">
    <property type="component" value="Chromosome 7"/>
</dbReference>
<evidence type="ECO:0000313" key="10">
    <source>
        <dbReference type="EMBL" id="KAE8100468.1"/>
    </source>
</evidence>
<evidence type="ECO:0008006" key="12">
    <source>
        <dbReference type="Google" id="ProtNLM"/>
    </source>
</evidence>
<comment type="subcellular location">
    <subcellularLocation>
        <location evidence="1">Membrane</location>
        <topology evidence="1">Single-pass membrane protein</topology>
    </subcellularLocation>
</comment>
<gene>
    <name evidence="10" type="ORF">FH972_018364</name>
</gene>
<dbReference type="EMBL" id="CM017327">
    <property type="protein sequence ID" value="KAE8100468.1"/>
    <property type="molecule type" value="Genomic_DNA"/>
</dbReference>
<feature type="domain" description="Trichome birefringence-like C-terminal" evidence="8">
    <location>
        <begin position="518"/>
        <end position="790"/>
    </location>
</feature>
<proteinExistence type="inferred from homology"/>